<keyword evidence="2" id="KW-1185">Reference proteome</keyword>
<dbReference type="RefSeq" id="WP_183403347.1">
    <property type="nucleotide sequence ID" value="NZ_JACHGG010000002.1"/>
</dbReference>
<dbReference type="EMBL" id="JACHGG010000002">
    <property type="protein sequence ID" value="MBB6058431.1"/>
    <property type="molecule type" value="Genomic_DNA"/>
</dbReference>
<comment type="caution">
    <text evidence="1">The sequence shown here is derived from an EMBL/GenBank/DDBJ whole genome shotgun (WGS) entry which is preliminary data.</text>
</comment>
<reference evidence="1 2" key="1">
    <citation type="submission" date="2020-08" db="EMBL/GenBank/DDBJ databases">
        <title>Genomic Encyclopedia of Type Strains, Phase IV (KMG-IV): sequencing the most valuable type-strain genomes for metagenomic binning, comparative biology and taxonomic classification.</title>
        <authorList>
            <person name="Goeker M."/>
        </authorList>
    </citation>
    <scope>NUCLEOTIDE SEQUENCE [LARGE SCALE GENOMIC DNA]</scope>
    <source>
        <strain evidence="1 2">DSM 26718</strain>
    </source>
</reference>
<evidence type="ECO:0000313" key="2">
    <source>
        <dbReference type="Proteomes" id="UP000532746"/>
    </source>
</evidence>
<gene>
    <name evidence="1" type="ORF">HNQ93_001277</name>
</gene>
<dbReference type="AlphaFoldDB" id="A0A7W9WBK4"/>
<accession>A0A7W9WBK4</accession>
<proteinExistence type="predicted"/>
<protein>
    <recommendedName>
        <fullName evidence="3">Outer membrane protein beta-barrel domain-containing protein</fullName>
    </recommendedName>
</protein>
<evidence type="ECO:0000313" key="1">
    <source>
        <dbReference type="EMBL" id="MBB6058431.1"/>
    </source>
</evidence>
<name>A0A7W9WBK4_9BACT</name>
<sequence>MKYILTGILFFLMLEGNGQTSTGLIRVGISAGVNRQLLNTLNHADYGEGESLQGTGTVGFIGSIYGQKALGNRTSLYVAPTFSYNHFDAALIQTIPGYAEVRYGWLIKQYIYSAAVGATYRLLAHKDKQLYLKAGLINSLEYHNTRYTGVSFSFSSNRYNSIYTMMDYNTAPTPQWLSGAEAGLGLRLYDGVDLVVGYTHNFTSSRILTYTTELGSEQSAADVRDTMGRFQTRNSYISAQVTFWLNK</sequence>
<evidence type="ECO:0008006" key="3">
    <source>
        <dbReference type="Google" id="ProtNLM"/>
    </source>
</evidence>
<organism evidence="1 2">
    <name type="scientific">Hymenobacter luteus</name>
    <dbReference type="NCBI Taxonomy" id="1411122"/>
    <lineage>
        <taxon>Bacteria</taxon>
        <taxon>Pseudomonadati</taxon>
        <taxon>Bacteroidota</taxon>
        <taxon>Cytophagia</taxon>
        <taxon>Cytophagales</taxon>
        <taxon>Hymenobacteraceae</taxon>
        <taxon>Hymenobacter</taxon>
    </lineage>
</organism>
<dbReference type="Proteomes" id="UP000532746">
    <property type="component" value="Unassembled WGS sequence"/>
</dbReference>